<evidence type="ECO:0000256" key="4">
    <source>
        <dbReference type="PROSITE-ProRule" id="PRU00125"/>
    </source>
</evidence>
<dbReference type="Proteomes" id="UP000274504">
    <property type="component" value="Unassembled WGS sequence"/>
</dbReference>
<organism evidence="7 8">
    <name type="scientific">Hymenolepis diminuta</name>
    <name type="common">Rat tapeworm</name>
    <dbReference type="NCBI Taxonomy" id="6216"/>
    <lineage>
        <taxon>Eukaryota</taxon>
        <taxon>Metazoa</taxon>
        <taxon>Spiralia</taxon>
        <taxon>Lophotrochozoa</taxon>
        <taxon>Platyhelminthes</taxon>
        <taxon>Cestoda</taxon>
        <taxon>Eucestoda</taxon>
        <taxon>Cyclophyllidea</taxon>
        <taxon>Hymenolepididae</taxon>
        <taxon>Hymenolepis</taxon>
    </lineage>
</organism>
<dbReference type="PANTHER" id="PTHR46767:SF2">
    <property type="entry name" value="LIM DOMAIN 7B"/>
    <property type="match status" value="1"/>
</dbReference>
<feature type="region of interest" description="Disordered" evidence="5">
    <location>
        <begin position="298"/>
        <end position="331"/>
    </location>
</feature>
<dbReference type="GO" id="GO:0030155">
    <property type="term" value="P:regulation of cell adhesion"/>
    <property type="evidence" value="ECO:0007669"/>
    <property type="project" value="InterPro"/>
</dbReference>
<reference evidence="7 8" key="1">
    <citation type="submission" date="2018-11" db="EMBL/GenBank/DDBJ databases">
        <authorList>
            <consortium name="Pathogen Informatics"/>
        </authorList>
    </citation>
    <scope>NUCLEOTIDE SEQUENCE [LARGE SCALE GENOMIC DNA]</scope>
</reference>
<feature type="compositionally biased region" description="Polar residues" evidence="5">
    <location>
        <begin position="22"/>
        <end position="34"/>
    </location>
</feature>
<name>A0A3P6ZZT7_HYMDI</name>
<proteinExistence type="predicted"/>
<evidence type="ECO:0000256" key="2">
    <source>
        <dbReference type="ARBA" id="ARBA00022833"/>
    </source>
</evidence>
<evidence type="ECO:0000259" key="6">
    <source>
        <dbReference type="PROSITE" id="PS50023"/>
    </source>
</evidence>
<feature type="region of interest" description="Disordered" evidence="5">
    <location>
        <begin position="230"/>
        <end position="253"/>
    </location>
</feature>
<dbReference type="PROSITE" id="PS50023">
    <property type="entry name" value="LIM_DOMAIN_2"/>
    <property type="match status" value="1"/>
</dbReference>
<evidence type="ECO:0000256" key="1">
    <source>
        <dbReference type="ARBA" id="ARBA00022723"/>
    </source>
</evidence>
<dbReference type="AlphaFoldDB" id="A0A3P6ZZT7"/>
<dbReference type="OrthoDB" id="15627at2759"/>
<dbReference type="SMART" id="SM00132">
    <property type="entry name" value="LIM"/>
    <property type="match status" value="1"/>
</dbReference>
<gene>
    <name evidence="7" type="ORF">HDID_LOCUS10282</name>
</gene>
<sequence>MNLRSVDYFIYSRIDENKHLQIGTNGRSSSTTLPEPQKPQPINRTERFFPATEQVKLKYEDRYLTSSIPSRKDLSAKVSTIKEDYEPSHPIIKPVNASLAETIVTRDNSEDDIVNYSGRRYQQPTSQIHVNGSYLPSFEPSNLPPPPEPGSSDSLIATPSESSPSIVTIQPPPTPPLITLSSNIDQQPSISSIATPLPPPPPPFQTSSPIDISNPPYQFRYPEAVIDNASSKSVPNSTTLSTKKANSSGDLLRSDMDTYGRGYAQYDSDINTADEGAFVKPSTSVGYGWKSEMNIYERGESRPNGSSDIDSDAEIPYQQSDRSFTKREEREPYEEFDIKAREKVLRFPKRETPNLPQSTISIEKREVRTSEIVPLSPTQIKEETEIEQNSTYSTMRRSGERENEHRMHKKLKPASNRTPSDPALRQQNMPSNRQSRVNVIGTWYNCAGCNRQLGSSDLMIIEELGLFYHLSCFNCSRCGIQLGDGQNETSNTYELWAECKHLYIMSNE</sequence>
<dbReference type="PROSITE" id="PS00478">
    <property type="entry name" value="LIM_DOMAIN_1"/>
    <property type="match status" value="1"/>
</dbReference>
<feature type="compositionally biased region" description="Polar residues" evidence="5">
    <location>
        <begin position="415"/>
        <end position="432"/>
    </location>
</feature>
<evidence type="ECO:0000313" key="8">
    <source>
        <dbReference type="Proteomes" id="UP000274504"/>
    </source>
</evidence>
<dbReference type="InterPro" id="IPR029978">
    <property type="entry name" value="LMO-7"/>
</dbReference>
<feature type="compositionally biased region" description="Polar residues" evidence="5">
    <location>
        <begin position="387"/>
        <end position="396"/>
    </location>
</feature>
<dbReference type="GO" id="GO:0023051">
    <property type="term" value="P:regulation of signaling"/>
    <property type="evidence" value="ECO:0007669"/>
    <property type="project" value="InterPro"/>
</dbReference>
<dbReference type="PANTHER" id="PTHR46767">
    <property type="entry name" value="LIM DOMAIN ONLY PROTEIN 7"/>
    <property type="match status" value="1"/>
</dbReference>
<evidence type="ECO:0000256" key="3">
    <source>
        <dbReference type="ARBA" id="ARBA00023038"/>
    </source>
</evidence>
<dbReference type="Pfam" id="PF00412">
    <property type="entry name" value="LIM"/>
    <property type="match status" value="1"/>
</dbReference>
<accession>A0A3P6ZZT7</accession>
<feature type="compositionally biased region" description="Polar residues" evidence="5">
    <location>
        <begin position="120"/>
        <end position="130"/>
    </location>
</feature>
<feature type="compositionally biased region" description="Polar residues" evidence="5">
    <location>
        <begin position="230"/>
        <end position="249"/>
    </location>
</feature>
<evidence type="ECO:0000256" key="5">
    <source>
        <dbReference type="SAM" id="MobiDB-lite"/>
    </source>
</evidence>
<dbReference type="EMBL" id="UYSG01011603">
    <property type="protein sequence ID" value="VDL63028.1"/>
    <property type="molecule type" value="Genomic_DNA"/>
</dbReference>
<feature type="region of interest" description="Disordered" evidence="5">
    <location>
        <begin position="119"/>
        <end position="182"/>
    </location>
</feature>
<feature type="region of interest" description="Disordered" evidence="5">
    <location>
        <begin position="385"/>
        <end position="432"/>
    </location>
</feature>
<feature type="domain" description="LIM zinc-binding" evidence="6">
    <location>
        <begin position="444"/>
        <end position="508"/>
    </location>
</feature>
<feature type="region of interest" description="Disordered" evidence="5">
    <location>
        <begin position="22"/>
        <end position="43"/>
    </location>
</feature>
<keyword evidence="3 4" id="KW-0440">LIM domain</keyword>
<keyword evidence="1 4" id="KW-0479">Metal-binding</keyword>
<dbReference type="InterPro" id="IPR001781">
    <property type="entry name" value="Znf_LIM"/>
</dbReference>
<dbReference type="CDD" id="cd08368">
    <property type="entry name" value="LIM"/>
    <property type="match status" value="1"/>
</dbReference>
<evidence type="ECO:0000313" key="7">
    <source>
        <dbReference type="EMBL" id="VDL63028.1"/>
    </source>
</evidence>
<dbReference type="GO" id="GO:0046872">
    <property type="term" value="F:metal ion binding"/>
    <property type="evidence" value="ECO:0007669"/>
    <property type="project" value="UniProtKB-KW"/>
</dbReference>
<dbReference type="Gene3D" id="2.10.110.10">
    <property type="entry name" value="Cysteine Rich Protein"/>
    <property type="match status" value="1"/>
</dbReference>
<protein>
    <recommendedName>
        <fullName evidence="6">LIM zinc-binding domain-containing protein</fullName>
    </recommendedName>
</protein>
<keyword evidence="2 4" id="KW-0862">Zinc</keyword>